<evidence type="ECO:0000256" key="1">
    <source>
        <dbReference type="SAM" id="MobiDB-lite"/>
    </source>
</evidence>
<feature type="region of interest" description="Disordered" evidence="1">
    <location>
        <begin position="74"/>
        <end position="94"/>
    </location>
</feature>
<dbReference type="AlphaFoldDB" id="A0AAW8F187"/>
<evidence type="ECO:0000313" key="4">
    <source>
        <dbReference type="Proteomes" id="UP001244427"/>
    </source>
</evidence>
<feature type="transmembrane region" description="Helical" evidence="2">
    <location>
        <begin position="46"/>
        <end position="69"/>
    </location>
</feature>
<keyword evidence="2" id="KW-0472">Membrane</keyword>
<accession>A0AAW8F187</accession>
<organism evidence="3 4">
    <name type="scientific">Microbacterium natoriense</name>
    <dbReference type="NCBI Taxonomy" id="284570"/>
    <lineage>
        <taxon>Bacteria</taxon>
        <taxon>Bacillati</taxon>
        <taxon>Actinomycetota</taxon>
        <taxon>Actinomycetes</taxon>
        <taxon>Micrococcales</taxon>
        <taxon>Microbacteriaceae</taxon>
        <taxon>Microbacterium</taxon>
    </lineage>
</organism>
<sequence length="375" mass="39923">MFEKVQEIRPEIEGDDENLSAARMLLLNEMQAELRPARSRTARRPWLLAGAVVGTAAAVTAVVLVAGALRTPEPEPKVEAVPTRSPDATLTPTPVPSPVAASAPEVLQGAAIAAAEFQPSVLAPGQYLRRSWTHETLGVYDSSFDTWGQPGYGGSRETATSAWVIRSSGAEYSPADLSDSWYREWGPAEVVAVFGDQPEAERQLESVLSMEGSGGHPLHAGGAPSLPESGAEDILWYFNTMPRDPSAMIDWIKARQGDDYAGWNDGKVGWLLIGLLSYNVGDPGLRASMYQALSLLPGSTVGPEQHGLRTVTFDSHLAGADSAETSLTRFTITIDIATGLVTEISTTSEVGEGMIPADVPDSRSTYTMSVVDGLP</sequence>
<dbReference type="Proteomes" id="UP001244427">
    <property type="component" value="Unassembled WGS sequence"/>
</dbReference>
<keyword evidence="2" id="KW-0812">Transmembrane</keyword>
<keyword evidence="2" id="KW-1133">Transmembrane helix</keyword>
<keyword evidence="4" id="KW-1185">Reference proteome</keyword>
<dbReference type="RefSeq" id="WP_307297765.1">
    <property type="nucleotide sequence ID" value="NZ_JAUSXV010000001.1"/>
</dbReference>
<gene>
    <name evidence="3" type="ORF">QFZ53_002966</name>
</gene>
<evidence type="ECO:0000256" key="2">
    <source>
        <dbReference type="SAM" id="Phobius"/>
    </source>
</evidence>
<name>A0AAW8F187_9MICO</name>
<evidence type="ECO:0008006" key="5">
    <source>
        <dbReference type="Google" id="ProtNLM"/>
    </source>
</evidence>
<dbReference type="EMBL" id="JAUSXV010000001">
    <property type="protein sequence ID" value="MDQ0648770.1"/>
    <property type="molecule type" value="Genomic_DNA"/>
</dbReference>
<reference evidence="3 4" key="1">
    <citation type="submission" date="2023-07" db="EMBL/GenBank/DDBJ databases">
        <title>Comparative genomics of wheat-associated soil bacteria to identify genetic determinants of phenazine resistance.</title>
        <authorList>
            <person name="Mouncey N."/>
        </authorList>
    </citation>
    <scope>NUCLEOTIDE SEQUENCE [LARGE SCALE GENOMIC DNA]</scope>
    <source>
        <strain evidence="3 4">W4I9-1</strain>
    </source>
</reference>
<proteinExistence type="predicted"/>
<protein>
    <recommendedName>
        <fullName evidence="5">CU044_5270 family protein</fullName>
    </recommendedName>
</protein>
<comment type="caution">
    <text evidence="3">The sequence shown here is derived from an EMBL/GenBank/DDBJ whole genome shotgun (WGS) entry which is preliminary data.</text>
</comment>
<evidence type="ECO:0000313" key="3">
    <source>
        <dbReference type="EMBL" id="MDQ0648770.1"/>
    </source>
</evidence>